<dbReference type="RefSeq" id="WP_111478764.1">
    <property type="nucleotide sequence ID" value="NZ_QHKM01000004.1"/>
</dbReference>
<evidence type="ECO:0000313" key="3">
    <source>
        <dbReference type="Proteomes" id="UP000248553"/>
    </source>
</evidence>
<proteinExistence type="predicted"/>
<protein>
    <recommendedName>
        <fullName evidence="1">DUF4274 domain-containing protein</fullName>
    </recommendedName>
</protein>
<dbReference type="Pfam" id="PF14096">
    <property type="entry name" value="DUF4274"/>
    <property type="match status" value="1"/>
</dbReference>
<keyword evidence="3" id="KW-1185">Reference proteome</keyword>
<dbReference type="EMBL" id="QHKM01000004">
    <property type="protein sequence ID" value="RAK65854.1"/>
    <property type="molecule type" value="Genomic_DNA"/>
</dbReference>
<comment type="caution">
    <text evidence="2">The sequence shown here is derived from an EMBL/GenBank/DDBJ whole genome shotgun (WGS) entry which is preliminary data.</text>
</comment>
<gene>
    <name evidence="2" type="ORF">DLM85_14140</name>
</gene>
<reference evidence="3" key="1">
    <citation type="submission" date="2018-05" db="EMBL/GenBank/DDBJ databases">
        <authorList>
            <person name="Nie L."/>
        </authorList>
    </citation>
    <scope>NUCLEOTIDE SEQUENCE [LARGE SCALE GENOMIC DNA]</scope>
    <source>
        <strain evidence="3">NL</strain>
    </source>
</reference>
<organism evidence="2 3">
    <name type="scientific">Hymenobacter edaphi</name>
    <dbReference type="NCBI Taxonomy" id="2211146"/>
    <lineage>
        <taxon>Bacteria</taxon>
        <taxon>Pseudomonadati</taxon>
        <taxon>Bacteroidota</taxon>
        <taxon>Cytophagia</taxon>
        <taxon>Cytophagales</taxon>
        <taxon>Hymenobacteraceae</taxon>
        <taxon>Hymenobacter</taxon>
    </lineage>
</organism>
<accession>A0A328BIW8</accession>
<feature type="domain" description="DUF4274" evidence="1">
    <location>
        <begin position="37"/>
        <end position="94"/>
    </location>
</feature>
<dbReference type="AlphaFoldDB" id="A0A328BIW8"/>
<dbReference type="OrthoDB" id="269804at2"/>
<sequence>MYFLSKSRTDFIQTHFIGTAAKGMIPDLARFQQLRSAAELHYLADAYNWDDGVTVLDWVINSPTCDYGTALLIFWRAQPDFYTEFANEQEADEEGFFSVAADHHLQMGSRLLPKPPYCIQPGCRYGGH</sequence>
<name>A0A328BIW8_9BACT</name>
<evidence type="ECO:0000313" key="2">
    <source>
        <dbReference type="EMBL" id="RAK65854.1"/>
    </source>
</evidence>
<dbReference type="Proteomes" id="UP000248553">
    <property type="component" value="Unassembled WGS sequence"/>
</dbReference>
<evidence type="ECO:0000259" key="1">
    <source>
        <dbReference type="Pfam" id="PF14096"/>
    </source>
</evidence>
<dbReference type="InterPro" id="IPR025369">
    <property type="entry name" value="DUF4274"/>
</dbReference>